<gene>
    <name evidence="1" type="ORF">NUW58_g1992</name>
</gene>
<proteinExistence type="predicted"/>
<reference evidence="1" key="1">
    <citation type="submission" date="2022-10" db="EMBL/GenBank/DDBJ databases">
        <title>Genome Sequence of Xylaria curta.</title>
        <authorList>
            <person name="Buettner E."/>
        </authorList>
    </citation>
    <scope>NUCLEOTIDE SEQUENCE</scope>
    <source>
        <strain evidence="1">Babe10</strain>
    </source>
</reference>
<evidence type="ECO:0000313" key="1">
    <source>
        <dbReference type="EMBL" id="KAJ2992965.1"/>
    </source>
</evidence>
<protein>
    <submittedName>
        <fullName evidence="1">Uncharacterized protein</fullName>
    </submittedName>
</protein>
<keyword evidence="2" id="KW-1185">Reference proteome</keyword>
<dbReference type="EMBL" id="JAPDGR010000239">
    <property type="protein sequence ID" value="KAJ2992965.1"/>
    <property type="molecule type" value="Genomic_DNA"/>
</dbReference>
<organism evidence="1 2">
    <name type="scientific">Xylaria curta</name>
    <dbReference type="NCBI Taxonomy" id="42375"/>
    <lineage>
        <taxon>Eukaryota</taxon>
        <taxon>Fungi</taxon>
        <taxon>Dikarya</taxon>
        <taxon>Ascomycota</taxon>
        <taxon>Pezizomycotina</taxon>
        <taxon>Sordariomycetes</taxon>
        <taxon>Xylariomycetidae</taxon>
        <taxon>Xylariales</taxon>
        <taxon>Xylariaceae</taxon>
        <taxon>Xylaria</taxon>
    </lineage>
</organism>
<accession>A0ACC1PJH4</accession>
<dbReference type="Proteomes" id="UP001143856">
    <property type="component" value="Unassembled WGS sequence"/>
</dbReference>
<comment type="caution">
    <text evidence="1">The sequence shown here is derived from an EMBL/GenBank/DDBJ whole genome shotgun (WGS) entry which is preliminary data.</text>
</comment>
<evidence type="ECO:0000313" key="2">
    <source>
        <dbReference type="Proteomes" id="UP001143856"/>
    </source>
</evidence>
<name>A0ACC1PJH4_9PEZI</name>
<sequence>MEVEQSLKNEKESREEESILHENSIIHLQTKLKEMEQHLEMEQSRHKKTRSDLIETQKDVKHHRQLALDAVGELNRFLRGNQVPNQSTDDEIIQRAMMLRVDIRDFAIIHFEGSIDEVGINQVSLESLNEFLRIPPDCLKEYVSNSSTRVNIIRAFLWMYLCERVFNRFSWTWRGAGSAFHDICGFLEGLMNENENGDYQGKRKFHTWRANTASLLVEAMSLDETAANCELSTSYPNIEQAYL</sequence>